<dbReference type="HOGENOM" id="CLU_538502_0_0_10"/>
<reference evidence="2" key="1">
    <citation type="journal article" date="2012" name="Stand. Genomic Sci.">
        <title>Permanent draft genome sequence of the gliding predator Saprospira grandis strain Sa g1 (= HR1).</title>
        <authorList>
            <person name="Mavromatis K."/>
            <person name="Chertkov O."/>
            <person name="Lapidus A."/>
            <person name="Nolan M."/>
            <person name="Lucas S."/>
            <person name="Tice H."/>
            <person name="Del Rio T.G."/>
            <person name="Cheng J.F."/>
            <person name="Han C."/>
            <person name="Tapia R."/>
            <person name="Bruce D."/>
            <person name="Goodwin L.A."/>
            <person name="Pitluck S."/>
            <person name="Huntemann M."/>
            <person name="Liolios K."/>
            <person name="Pagani I."/>
            <person name="Ivanova N."/>
            <person name="Mikhailova N."/>
            <person name="Pati A."/>
            <person name="Chen A."/>
            <person name="Palaniappan K."/>
            <person name="Land M."/>
            <person name="Brambilla E.M."/>
            <person name="Rohde M."/>
            <person name="Spring S."/>
            <person name="Goker M."/>
            <person name="Detter J.C."/>
            <person name="Bristow J."/>
            <person name="Eisen J.A."/>
            <person name="Markowitz V."/>
            <person name="Hugenholtz P."/>
            <person name="Kyrpides N.C."/>
            <person name="Klenk H.P."/>
            <person name="Woyke T."/>
        </authorList>
    </citation>
    <scope>NUCLEOTIDE SEQUENCE [LARGE SCALE GENOMIC DNA]</scope>
    <source>
        <strain evidence="2">DSM 2844</strain>
    </source>
</reference>
<protein>
    <submittedName>
        <fullName evidence="1">RHS repeat-associated core domain protein</fullName>
    </submittedName>
</protein>
<accession>J0PA63</accession>
<proteinExistence type="predicted"/>
<dbReference type="InterPro" id="IPR022385">
    <property type="entry name" value="Rhs_assc_core"/>
</dbReference>
<dbReference type="EMBL" id="JH719942">
    <property type="protein sequence ID" value="EJF54492.1"/>
    <property type="molecule type" value="Genomic_DNA"/>
</dbReference>
<gene>
    <name evidence="1" type="ORF">SapgrDRAFT_2838</name>
</gene>
<evidence type="ECO:0000313" key="1">
    <source>
        <dbReference type="EMBL" id="EJF54492.1"/>
    </source>
</evidence>
<dbReference type="PANTHER" id="PTHR32305:SF15">
    <property type="entry name" value="PROTEIN RHSA-RELATED"/>
    <property type="match status" value="1"/>
</dbReference>
<dbReference type="Gene3D" id="2.180.10.10">
    <property type="entry name" value="RHS repeat-associated core"/>
    <property type="match status" value="1"/>
</dbReference>
<evidence type="ECO:0000313" key="2">
    <source>
        <dbReference type="Proteomes" id="UP000005113"/>
    </source>
</evidence>
<dbReference type="InterPro" id="IPR050708">
    <property type="entry name" value="T6SS_VgrG/RHS"/>
</dbReference>
<organism evidence="1 2">
    <name type="scientific">Saprospira grandis DSM 2844</name>
    <dbReference type="NCBI Taxonomy" id="694433"/>
    <lineage>
        <taxon>Bacteria</taxon>
        <taxon>Pseudomonadati</taxon>
        <taxon>Bacteroidota</taxon>
        <taxon>Saprospiria</taxon>
        <taxon>Saprospirales</taxon>
        <taxon>Saprospiraceae</taxon>
        <taxon>Saprospira</taxon>
    </lineage>
</organism>
<name>J0PA63_9BACT</name>
<dbReference type="OrthoDB" id="2972467at2"/>
<dbReference type="NCBIfam" id="TIGR03696">
    <property type="entry name" value="Rhs_assc_core"/>
    <property type="match status" value="1"/>
</dbReference>
<dbReference type="Proteomes" id="UP000005113">
    <property type="component" value="Unassembled WGS sequence"/>
</dbReference>
<dbReference type="PANTHER" id="PTHR32305">
    <property type="match status" value="1"/>
</dbReference>
<sequence>MGVRAAKKKLYVDGPADIRSEGQYYVRDPQGNVLAVYQYNEENIALVDDKDSLYLEELHLYGSARLGILKKALALRYRDESGTANWSIRTLAKTTLAQSSYQQLELGRRRYELSNHLGNVLATVSDKSLGQDSSQTGQADYYLAQVSSASLYYPFGWEMPGRKFVSGEEYRFGFNGKEDDRDWGMQNIQDYGFRLYNPSIGKFLSVDPLSPDYPWYTPYQFAGNKPIRNIDLDGLEEYPRGYATDKHLSGSGHAPSTSESIKNVMSDKMTSHAKNTFKPNIRTDYTPLNQLSESQKQKEFMGSAKNTAAILIYEFTTGTGKKERNFKEYHSITREMMKSYATAEALGWFLNKMDRGEMLDRNDNGKWFSPADLSSCEVDYYYFAFSPDKEDFNASAAKHFMAYGEGDYMGYRGGMQYAFEYFPNLETVSITISDAYTEPSAYFRLGSYHKRKGNGEGMPGSVTKTTFQFTMTLDEIDKFKKTKQWKRYEIIEKDRARRGLGQTKHK</sequence>
<dbReference type="AlphaFoldDB" id="J0PA63"/>